<proteinExistence type="predicted"/>
<evidence type="ECO:0000313" key="1">
    <source>
        <dbReference type="EMBL" id="KAF3067537.1"/>
    </source>
</evidence>
<reference evidence="1 2" key="1">
    <citation type="submission" date="2018-06" db="EMBL/GenBank/DDBJ databases">
        <title>Genome analysis of cellulolytic fungus Trichoderma lentiforme CFAM-422.</title>
        <authorList>
            <person name="Steindorff A.S."/>
            <person name="Formighieri E.F."/>
            <person name="Midorikawa G.E.O."/>
            <person name="Tamietti M.S."/>
            <person name="Ramos E.Z."/>
            <person name="Silva A.S."/>
            <person name="Bon E.P.S."/>
            <person name="Mendes T.D."/>
            <person name="Damaso M.C.T."/>
            <person name="Favaro L.C.L."/>
        </authorList>
    </citation>
    <scope>NUCLEOTIDE SEQUENCE [LARGE SCALE GENOMIC DNA]</scope>
    <source>
        <strain evidence="1 2">CFAM-422</strain>
    </source>
</reference>
<keyword evidence="2" id="KW-1185">Reference proteome</keyword>
<evidence type="ECO:0000313" key="2">
    <source>
        <dbReference type="Proteomes" id="UP000801864"/>
    </source>
</evidence>
<dbReference type="AlphaFoldDB" id="A0A9P4XBA5"/>
<name>A0A9P4XBA5_9HYPO</name>
<organism evidence="1 2">
    <name type="scientific">Trichoderma lentiforme</name>
    <dbReference type="NCBI Taxonomy" id="1567552"/>
    <lineage>
        <taxon>Eukaryota</taxon>
        <taxon>Fungi</taxon>
        <taxon>Dikarya</taxon>
        <taxon>Ascomycota</taxon>
        <taxon>Pezizomycotina</taxon>
        <taxon>Sordariomycetes</taxon>
        <taxon>Hypocreomycetidae</taxon>
        <taxon>Hypocreales</taxon>
        <taxon>Hypocreaceae</taxon>
        <taxon>Trichoderma</taxon>
    </lineage>
</organism>
<protein>
    <submittedName>
        <fullName evidence="1">Uncharacterized protein</fullName>
    </submittedName>
</protein>
<comment type="caution">
    <text evidence="1">The sequence shown here is derived from an EMBL/GenBank/DDBJ whole genome shotgun (WGS) entry which is preliminary data.</text>
</comment>
<gene>
    <name evidence="1" type="ORF">CFAM422_008381</name>
</gene>
<sequence>MPTSSTGATCSSSSVGNEFQAALDDSARPASLAGIPDCPTESIDHFLNNDSSSNPEIAADYQSLSIEFREPQDEIETETQARFVCLPGYMLLTRGSP</sequence>
<dbReference type="EMBL" id="QLNT01000015">
    <property type="protein sequence ID" value="KAF3067537.1"/>
    <property type="molecule type" value="Genomic_DNA"/>
</dbReference>
<dbReference type="Proteomes" id="UP000801864">
    <property type="component" value="Unassembled WGS sequence"/>
</dbReference>
<accession>A0A9P4XBA5</accession>